<dbReference type="InterPro" id="IPR050707">
    <property type="entry name" value="HTH_MetabolicPath_Reg"/>
</dbReference>
<dbReference type="GO" id="GO:0003700">
    <property type="term" value="F:DNA-binding transcription factor activity"/>
    <property type="evidence" value="ECO:0007669"/>
    <property type="project" value="TreeGrafter"/>
</dbReference>
<dbReference type="Gene3D" id="1.10.10.10">
    <property type="entry name" value="Winged helix-like DNA-binding domain superfamily/Winged helix DNA-binding domain"/>
    <property type="match status" value="1"/>
</dbReference>
<evidence type="ECO:0000256" key="5">
    <source>
        <dbReference type="ARBA" id="ARBA00058938"/>
    </source>
</evidence>
<dbReference type="PANTHER" id="PTHR30136">
    <property type="entry name" value="HELIX-TURN-HELIX TRANSCRIPTIONAL REGULATOR, ICLR FAMILY"/>
    <property type="match status" value="1"/>
</dbReference>
<dbReference type="PROSITE" id="PS51077">
    <property type="entry name" value="HTH_ICLR"/>
    <property type="match status" value="1"/>
</dbReference>
<feature type="domain" description="IclR-ED" evidence="8">
    <location>
        <begin position="79"/>
        <end position="257"/>
    </location>
</feature>
<evidence type="ECO:0000259" key="8">
    <source>
        <dbReference type="PROSITE" id="PS51078"/>
    </source>
</evidence>
<evidence type="ECO:0000256" key="1">
    <source>
        <dbReference type="ARBA" id="ARBA00022798"/>
    </source>
</evidence>
<sequence>MGEKVTAGAALPAGVKSSERTLDVLELLAQSPEPLTMTEISRRLSVPKSSLHKLLGTLERRGWVQTDELTHTRYRVGLRALRAGTSFVDADEVVRLTDPILTALSGQFEEATHLGRLDGAEVVYLAKRESTHPLRMFSAVGRRLPAHATAMGKAMLATMDAAEIESLLGTDLAVLTQRTIRSLEELHEDLALTRERGYGIDDEESADMMRAVAVSLPVDGTHNAISLSAPSARLPREMLPDVASAITAAIDRVVPAP</sequence>
<proteinExistence type="predicted"/>
<evidence type="ECO:0000256" key="4">
    <source>
        <dbReference type="ARBA" id="ARBA00023163"/>
    </source>
</evidence>
<protein>
    <recommendedName>
        <fullName evidence="6">Glycerol operon regulatory protein</fullName>
    </recommendedName>
</protein>
<evidence type="ECO:0000256" key="2">
    <source>
        <dbReference type="ARBA" id="ARBA00023015"/>
    </source>
</evidence>
<evidence type="ECO:0000313" key="9">
    <source>
        <dbReference type="EMBL" id="ACQ81953.1"/>
    </source>
</evidence>
<reference evidence="9 10" key="1">
    <citation type="journal article" date="2009" name="Stand. Genomic Sci.">
        <title>Complete genome sequence of Beutenbergia cavernae type strain (HKI 0122).</title>
        <authorList>
            <person name="Land M."/>
            <person name="Pukall R."/>
            <person name="Abt B."/>
            <person name="Goker M."/>
            <person name="Rohde M."/>
            <person name="Glavina Del Rio T."/>
            <person name="Tice H."/>
            <person name="Copeland A."/>
            <person name="Cheng J.F."/>
            <person name="Lucas S."/>
            <person name="Chen F."/>
            <person name="Nolan M."/>
            <person name="Bruce D."/>
            <person name="Goodwin L."/>
            <person name="Pitluck S."/>
            <person name="Ivanova N."/>
            <person name="Mavromatis K."/>
            <person name="Ovchinnikova G."/>
            <person name="Pati A."/>
            <person name="Chen A."/>
            <person name="Palaniappan K."/>
            <person name="Hauser L."/>
            <person name="Chang Y.J."/>
            <person name="Jefferies C.C."/>
            <person name="Saunders E."/>
            <person name="Brettin T."/>
            <person name="Detter J.C."/>
            <person name="Han C."/>
            <person name="Chain P."/>
            <person name="Bristow J."/>
            <person name="Eisen J.A."/>
            <person name="Markowitz V."/>
            <person name="Hugenholtz P."/>
            <person name="Kyrpides N.C."/>
            <person name="Klenk H.P."/>
            <person name="Lapidus A."/>
        </authorList>
    </citation>
    <scope>NUCLEOTIDE SEQUENCE [LARGE SCALE GENOMIC DNA]</scope>
    <source>
        <strain evidence="10">ATCC BAA-8 / DSM 12333 / NBRC 16432</strain>
    </source>
</reference>
<dbReference type="Pfam" id="PF01614">
    <property type="entry name" value="IclR_C"/>
    <property type="match status" value="1"/>
</dbReference>
<keyword evidence="1" id="KW-0319">Glycerol metabolism</keyword>
<dbReference type="InterPro" id="IPR014757">
    <property type="entry name" value="Tscrpt_reg_IclR_C"/>
</dbReference>
<keyword evidence="3" id="KW-0238">DNA-binding</keyword>
<dbReference type="PROSITE" id="PS51078">
    <property type="entry name" value="ICLR_ED"/>
    <property type="match status" value="1"/>
</dbReference>
<dbReference type="Proteomes" id="UP000007962">
    <property type="component" value="Chromosome"/>
</dbReference>
<evidence type="ECO:0000256" key="3">
    <source>
        <dbReference type="ARBA" id="ARBA00023125"/>
    </source>
</evidence>
<dbReference type="RefSeq" id="WP_015884190.1">
    <property type="nucleotide sequence ID" value="NC_012669.1"/>
</dbReference>
<dbReference type="GO" id="GO:0006071">
    <property type="term" value="P:glycerol metabolic process"/>
    <property type="evidence" value="ECO:0007669"/>
    <property type="project" value="UniProtKB-KW"/>
</dbReference>
<keyword evidence="10" id="KW-1185">Reference proteome</keyword>
<dbReference type="AlphaFoldDB" id="C5C3P4"/>
<dbReference type="InterPro" id="IPR036388">
    <property type="entry name" value="WH-like_DNA-bd_sf"/>
</dbReference>
<dbReference type="SMART" id="SM00346">
    <property type="entry name" value="HTH_ICLR"/>
    <property type="match status" value="1"/>
</dbReference>
<dbReference type="EMBL" id="CP001618">
    <property type="protein sequence ID" value="ACQ81953.1"/>
    <property type="molecule type" value="Genomic_DNA"/>
</dbReference>
<dbReference type="InterPro" id="IPR029016">
    <property type="entry name" value="GAF-like_dom_sf"/>
</dbReference>
<dbReference type="GO" id="GO:0003677">
    <property type="term" value="F:DNA binding"/>
    <property type="evidence" value="ECO:0007669"/>
    <property type="project" value="UniProtKB-KW"/>
</dbReference>
<dbReference type="STRING" id="471853.Bcav_3711"/>
<dbReference type="InterPro" id="IPR036390">
    <property type="entry name" value="WH_DNA-bd_sf"/>
</dbReference>
<keyword evidence="4" id="KW-0804">Transcription</keyword>
<keyword evidence="2" id="KW-0805">Transcription regulation</keyword>
<dbReference type="SUPFAM" id="SSF55781">
    <property type="entry name" value="GAF domain-like"/>
    <property type="match status" value="1"/>
</dbReference>
<dbReference type="eggNOG" id="COG1414">
    <property type="taxonomic scope" value="Bacteria"/>
</dbReference>
<feature type="domain" description="HTH iclR-type" evidence="7">
    <location>
        <begin position="15"/>
        <end position="78"/>
    </location>
</feature>
<name>C5C3P4_BEUC1</name>
<dbReference type="HOGENOM" id="CLU_062618_6_3_11"/>
<dbReference type="PANTHER" id="PTHR30136:SF24">
    <property type="entry name" value="HTH-TYPE TRANSCRIPTIONAL REPRESSOR ALLR"/>
    <property type="match status" value="1"/>
</dbReference>
<evidence type="ECO:0000259" key="7">
    <source>
        <dbReference type="PROSITE" id="PS51077"/>
    </source>
</evidence>
<dbReference type="OrthoDB" id="9000968at2"/>
<dbReference type="FunFam" id="1.10.10.10:FF:000056">
    <property type="entry name" value="IclR family transcriptional regulator"/>
    <property type="match status" value="1"/>
</dbReference>
<dbReference type="SUPFAM" id="SSF46785">
    <property type="entry name" value="Winged helix' DNA-binding domain"/>
    <property type="match status" value="1"/>
</dbReference>
<dbReference type="GO" id="GO:0045892">
    <property type="term" value="P:negative regulation of DNA-templated transcription"/>
    <property type="evidence" value="ECO:0007669"/>
    <property type="project" value="TreeGrafter"/>
</dbReference>
<dbReference type="KEGG" id="bcv:Bcav_3711"/>
<dbReference type="Pfam" id="PF09339">
    <property type="entry name" value="HTH_IclR"/>
    <property type="match status" value="1"/>
</dbReference>
<dbReference type="InterPro" id="IPR005471">
    <property type="entry name" value="Tscrpt_reg_IclR_N"/>
</dbReference>
<accession>C5C3P4</accession>
<evidence type="ECO:0000313" key="10">
    <source>
        <dbReference type="Proteomes" id="UP000007962"/>
    </source>
</evidence>
<comment type="function">
    <text evidence="5">May be an activator protein for the gylABX operon.</text>
</comment>
<gene>
    <name evidence="9" type="ordered locus">Bcav_3711</name>
</gene>
<organism evidence="9 10">
    <name type="scientific">Beutenbergia cavernae (strain ATCC BAA-8 / DSM 12333 / CCUG 43141 / JCM 11478 / NBRC 16432 / NCIMB 13614 / HKI 0122)</name>
    <dbReference type="NCBI Taxonomy" id="471853"/>
    <lineage>
        <taxon>Bacteria</taxon>
        <taxon>Bacillati</taxon>
        <taxon>Actinomycetota</taxon>
        <taxon>Actinomycetes</taxon>
        <taxon>Micrococcales</taxon>
        <taxon>Beutenbergiaceae</taxon>
        <taxon>Beutenbergia</taxon>
    </lineage>
</organism>
<evidence type="ECO:0000256" key="6">
    <source>
        <dbReference type="ARBA" id="ARBA00070406"/>
    </source>
</evidence>
<dbReference type="Gene3D" id="3.30.450.40">
    <property type="match status" value="1"/>
</dbReference>